<protein>
    <submittedName>
        <fullName evidence="3">HECT domain-containing protein</fullName>
    </submittedName>
</protein>
<gene>
    <name evidence="1" type="ORF">EVEC_LOCUS4679</name>
</gene>
<evidence type="ECO:0000313" key="3">
    <source>
        <dbReference type="WBParaSite" id="EVEC_0000499501-mRNA-1"/>
    </source>
</evidence>
<dbReference type="AlphaFoldDB" id="A0A0N4V4E6"/>
<name>A0A0N4V4E6_ENTVE</name>
<dbReference type="WBParaSite" id="EVEC_0000499501-mRNA-1">
    <property type="protein sequence ID" value="EVEC_0000499501-mRNA-1"/>
    <property type="gene ID" value="EVEC_0000499501"/>
</dbReference>
<organism evidence="3">
    <name type="scientific">Enterobius vermicularis</name>
    <name type="common">Human pinworm</name>
    <dbReference type="NCBI Taxonomy" id="51028"/>
    <lineage>
        <taxon>Eukaryota</taxon>
        <taxon>Metazoa</taxon>
        <taxon>Ecdysozoa</taxon>
        <taxon>Nematoda</taxon>
        <taxon>Chromadorea</taxon>
        <taxon>Rhabditida</taxon>
        <taxon>Spirurina</taxon>
        <taxon>Oxyuridomorpha</taxon>
        <taxon>Oxyuroidea</taxon>
        <taxon>Oxyuridae</taxon>
        <taxon>Enterobius</taxon>
    </lineage>
</organism>
<keyword evidence="2" id="KW-1185">Reference proteome</keyword>
<dbReference type="Proteomes" id="UP000274131">
    <property type="component" value="Unassembled WGS sequence"/>
</dbReference>
<accession>A0A0N4V4E6</accession>
<reference evidence="3" key="1">
    <citation type="submission" date="2017-02" db="UniProtKB">
        <authorList>
            <consortium name="WormBaseParasite"/>
        </authorList>
    </citation>
    <scope>IDENTIFICATION</scope>
</reference>
<dbReference type="OrthoDB" id="5826469at2759"/>
<proteinExistence type="predicted"/>
<evidence type="ECO:0000313" key="1">
    <source>
        <dbReference type="EMBL" id="VDD89928.1"/>
    </source>
</evidence>
<sequence>MYHPAGARQKDVSTRLIKPTLPDINTNIVLDLVTNWNSAWEVDGGISIYDEGIAQYLLTDMQSHEKFFAALILRKPSLRCRITNEEPKDVLDEERGNRFTFHGHDTGALSEAQLKQLEFLKDVLRRRGYRFEN</sequence>
<dbReference type="EMBL" id="UXUI01007927">
    <property type="protein sequence ID" value="VDD89928.1"/>
    <property type="molecule type" value="Genomic_DNA"/>
</dbReference>
<evidence type="ECO:0000313" key="2">
    <source>
        <dbReference type="Proteomes" id="UP000274131"/>
    </source>
</evidence>
<reference evidence="1 2" key="2">
    <citation type="submission" date="2018-10" db="EMBL/GenBank/DDBJ databases">
        <authorList>
            <consortium name="Pathogen Informatics"/>
        </authorList>
    </citation>
    <scope>NUCLEOTIDE SEQUENCE [LARGE SCALE GENOMIC DNA]</scope>
</reference>